<dbReference type="AlphaFoldDB" id="A0A9N9RIL4"/>
<keyword evidence="1" id="KW-0732">Signal</keyword>
<proteinExistence type="predicted"/>
<protein>
    <submittedName>
        <fullName evidence="2">Uncharacterized protein</fullName>
    </submittedName>
</protein>
<gene>
    <name evidence="2" type="ORF">CHIRRI_LOCUS1704</name>
</gene>
<reference evidence="2" key="2">
    <citation type="submission" date="2022-10" db="EMBL/GenBank/DDBJ databases">
        <authorList>
            <consortium name="ENA_rothamsted_submissions"/>
            <consortium name="culmorum"/>
            <person name="King R."/>
        </authorList>
    </citation>
    <scope>NUCLEOTIDE SEQUENCE</scope>
</reference>
<organism evidence="2 3">
    <name type="scientific">Chironomus riparius</name>
    <dbReference type="NCBI Taxonomy" id="315576"/>
    <lineage>
        <taxon>Eukaryota</taxon>
        <taxon>Metazoa</taxon>
        <taxon>Ecdysozoa</taxon>
        <taxon>Arthropoda</taxon>
        <taxon>Hexapoda</taxon>
        <taxon>Insecta</taxon>
        <taxon>Pterygota</taxon>
        <taxon>Neoptera</taxon>
        <taxon>Endopterygota</taxon>
        <taxon>Diptera</taxon>
        <taxon>Nematocera</taxon>
        <taxon>Chironomoidea</taxon>
        <taxon>Chironomidae</taxon>
        <taxon>Chironominae</taxon>
        <taxon>Chironomus</taxon>
    </lineage>
</organism>
<dbReference type="EMBL" id="OU895877">
    <property type="protein sequence ID" value="CAG9798725.1"/>
    <property type="molecule type" value="Genomic_DNA"/>
</dbReference>
<dbReference type="Proteomes" id="UP001153620">
    <property type="component" value="Chromosome 1"/>
</dbReference>
<reference evidence="2" key="1">
    <citation type="submission" date="2022-01" db="EMBL/GenBank/DDBJ databases">
        <authorList>
            <person name="King R."/>
        </authorList>
    </citation>
    <scope>NUCLEOTIDE SEQUENCE</scope>
</reference>
<evidence type="ECO:0000256" key="1">
    <source>
        <dbReference type="SAM" id="SignalP"/>
    </source>
</evidence>
<name>A0A9N9RIL4_9DIPT</name>
<feature type="signal peptide" evidence="1">
    <location>
        <begin position="1"/>
        <end position="22"/>
    </location>
</feature>
<keyword evidence="3" id="KW-1185">Reference proteome</keyword>
<evidence type="ECO:0000313" key="2">
    <source>
        <dbReference type="EMBL" id="CAG9798725.1"/>
    </source>
</evidence>
<accession>A0A9N9RIL4</accession>
<evidence type="ECO:0000313" key="3">
    <source>
        <dbReference type="Proteomes" id="UP001153620"/>
    </source>
</evidence>
<feature type="chain" id="PRO_5040227572" evidence="1">
    <location>
        <begin position="23"/>
        <end position="99"/>
    </location>
</feature>
<sequence>MTSAKIIFLLFAMSMLVASTASQRVILQHGKLCTLQVVGHVMDEFSRRWPVYRRVCRMVVPGALGDAVLDDEDEYDSDEDDFAKNDVVGELRRAILKKT</sequence>